<dbReference type="EMBL" id="JAKZGO010000011">
    <property type="protein sequence ID" value="MCH7414551.1"/>
    <property type="molecule type" value="Genomic_DNA"/>
</dbReference>
<keyword evidence="2" id="KW-1185">Reference proteome</keyword>
<gene>
    <name evidence="1" type="ORF">MM213_13715</name>
</gene>
<name>A0ABS9VDP2_9BACT</name>
<dbReference type="Proteomes" id="UP001165430">
    <property type="component" value="Unassembled WGS sequence"/>
</dbReference>
<accession>A0ABS9VDP2</accession>
<dbReference type="RefSeq" id="WP_241413077.1">
    <property type="nucleotide sequence ID" value="NZ_JAKZGO010000011.1"/>
</dbReference>
<proteinExistence type="predicted"/>
<evidence type="ECO:0000313" key="1">
    <source>
        <dbReference type="EMBL" id="MCH7414551.1"/>
    </source>
</evidence>
<comment type="caution">
    <text evidence="1">The sequence shown here is derived from an EMBL/GenBank/DDBJ whole genome shotgun (WGS) entry which is preliminary data.</text>
</comment>
<sequence>MKNLLVVLSIVGLLFTIIPPFLVFSAVIEPATSKNLMLAGTVIWFTSAPFWLNKKSENDYPQ</sequence>
<evidence type="ECO:0000313" key="2">
    <source>
        <dbReference type="Proteomes" id="UP001165430"/>
    </source>
</evidence>
<organism evidence="1 2">
    <name type="scientific">Belliella alkalica</name>
    <dbReference type="NCBI Taxonomy" id="1730871"/>
    <lineage>
        <taxon>Bacteria</taxon>
        <taxon>Pseudomonadati</taxon>
        <taxon>Bacteroidota</taxon>
        <taxon>Cytophagia</taxon>
        <taxon>Cytophagales</taxon>
        <taxon>Cyclobacteriaceae</taxon>
        <taxon>Belliella</taxon>
    </lineage>
</organism>
<reference evidence="1" key="1">
    <citation type="submission" date="2022-03" db="EMBL/GenBank/DDBJ databases">
        <title>De novo assembled genomes of Belliella spp. (Cyclobacteriaceae) strains.</title>
        <authorList>
            <person name="Szabo A."/>
            <person name="Korponai K."/>
            <person name="Felfoldi T."/>
        </authorList>
    </citation>
    <scope>NUCLEOTIDE SEQUENCE</scope>
    <source>
        <strain evidence="1">DSM 111903</strain>
    </source>
</reference>
<protein>
    <submittedName>
        <fullName evidence="1">Uncharacterized protein</fullName>
    </submittedName>
</protein>